<name>R7W6M2_AEGTA</name>
<reference evidence="2" key="1">
    <citation type="submission" date="2015-06" db="UniProtKB">
        <authorList>
            <consortium name="EnsemblPlants"/>
        </authorList>
    </citation>
    <scope>IDENTIFICATION</scope>
</reference>
<evidence type="ECO:0000256" key="1">
    <source>
        <dbReference type="SAM" id="MobiDB-lite"/>
    </source>
</evidence>
<feature type="region of interest" description="Disordered" evidence="1">
    <location>
        <begin position="1"/>
        <end position="36"/>
    </location>
</feature>
<evidence type="ECO:0000313" key="2">
    <source>
        <dbReference type="EnsemblPlants" id="EMT16891"/>
    </source>
</evidence>
<organism evidence="2">
    <name type="scientific">Aegilops tauschii</name>
    <name type="common">Tausch's goatgrass</name>
    <name type="synonym">Aegilops squarrosa</name>
    <dbReference type="NCBI Taxonomy" id="37682"/>
    <lineage>
        <taxon>Eukaryota</taxon>
        <taxon>Viridiplantae</taxon>
        <taxon>Streptophyta</taxon>
        <taxon>Embryophyta</taxon>
        <taxon>Tracheophyta</taxon>
        <taxon>Spermatophyta</taxon>
        <taxon>Magnoliopsida</taxon>
        <taxon>Liliopsida</taxon>
        <taxon>Poales</taxon>
        <taxon>Poaceae</taxon>
        <taxon>BOP clade</taxon>
        <taxon>Pooideae</taxon>
        <taxon>Triticodae</taxon>
        <taxon>Triticeae</taxon>
        <taxon>Triticinae</taxon>
        <taxon>Aegilops</taxon>
    </lineage>
</organism>
<proteinExistence type="predicted"/>
<protein>
    <submittedName>
        <fullName evidence="2">Uncharacterized protein</fullName>
    </submittedName>
</protein>
<dbReference type="EnsemblPlants" id="EMT16891">
    <property type="protein sequence ID" value="EMT16891"/>
    <property type="gene ID" value="F775_05771"/>
</dbReference>
<dbReference type="AlphaFoldDB" id="R7W6M2"/>
<accession>R7W6M2</accession>
<sequence length="116" mass="12948">MMRALESSRVLTPDLSLRDAQRPSSSAPGMPQSEHHAVQLVEGRVQVLQQVILGVYSLPWLTFRSHTSSRSMVGAQLALAVLLPVGRWTHSAQLNCRVRYRARGDEHRGKRHGTGR</sequence>